<evidence type="ECO:0000256" key="6">
    <source>
        <dbReference type="ARBA" id="ARBA00022777"/>
    </source>
</evidence>
<dbReference type="PANTHER" id="PTHR43065:SF46">
    <property type="entry name" value="C4-DICARBOXYLATE TRANSPORT SENSOR PROTEIN DCTB"/>
    <property type="match status" value="1"/>
</dbReference>
<dbReference type="PROSITE" id="PS50109">
    <property type="entry name" value="HIS_KIN"/>
    <property type="match status" value="1"/>
</dbReference>
<dbReference type="SUPFAM" id="SSF47384">
    <property type="entry name" value="Homodimeric domain of signal transducing histidine kinase"/>
    <property type="match status" value="1"/>
</dbReference>
<dbReference type="InterPro" id="IPR036890">
    <property type="entry name" value="HATPase_C_sf"/>
</dbReference>
<comment type="caution">
    <text evidence="11">The sequence shown here is derived from an EMBL/GenBank/DDBJ whole genome shotgun (WGS) entry which is preliminary data.</text>
</comment>
<dbReference type="Proteomes" id="UP001300012">
    <property type="component" value="Unassembled WGS sequence"/>
</dbReference>
<keyword evidence="3" id="KW-0597">Phosphoprotein</keyword>
<evidence type="ECO:0000259" key="10">
    <source>
        <dbReference type="PROSITE" id="PS50109"/>
    </source>
</evidence>
<dbReference type="InterPro" id="IPR005467">
    <property type="entry name" value="His_kinase_dom"/>
</dbReference>
<accession>A0ABT1YLR0</accession>
<feature type="transmembrane region" description="Helical" evidence="9">
    <location>
        <begin position="102"/>
        <end position="122"/>
    </location>
</feature>
<feature type="transmembrane region" description="Helical" evidence="9">
    <location>
        <begin position="72"/>
        <end position="96"/>
    </location>
</feature>
<comment type="catalytic activity">
    <reaction evidence="1">
        <text>ATP + protein L-histidine = ADP + protein N-phospho-L-histidine.</text>
        <dbReference type="EC" id="2.7.13.3"/>
    </reaction>
</comment>
<protein>
    <recommendedName>
        <fullName evidence="2">histidine kinase</fullName>
        <ecNumber evidence="2">2.7.13.3</ecNumber>
    </recommendedName>
</protein>
<keyword evidence="8" id="KW-0902">Two-component regulatory system</keyword>
<dbReference type="Gene3D" id="1.10.287.130">
    <property type="match status" value="1"/>
</dbReference>
<keyword evidence="4" id="KW-0808">Transferase</keyword>
<evidence type="ECO:0000256" key="3">
    <source>
        <dbReference type="ARBA" id="ARBA00022553"/>
    </source>
</evidence>
<dbReference type="CDD" id="cd00082">
    <property type="entry name" value="HisKA"/>
    <property type="match status" value="1"/>
</dbReference>
<reference evidence="11 12" key="1">
    <citation type="submission" date="2022-08" db="EMBL/GenBank/DDBJ databases">
        <title>Paenibacillus endoradicis sp. nov., Paenibacillus radicibacter sp. nov and Paenibacillus pararadicis sp. nov., three cold-adapted plant growth-promoting bacteria isolated from root of Larix gmelinii in Great Khingan.</title>
        <authorList>
            <person name="Xue H."/>
        </authorList>
    </citation>
    <scope>NUCLEOTIDE SEQUENCE [LARGE SCALE GENOMIC DNA]</scope>
    <source>
        <strain evidence="11 12">N5-1-1-5</strain>
    </source>
</reference>
<dbReference type="GO" id="GO:0005524">
    <property type="term" value="F:ATP binding"/>
    <property type="evidence" value="ECO:0007669"/>
    <property type="project" value="UniProtKB-KW"/>
</dbReference>
<keyword evidence="5" id="KW-0547">Nucleotide-binding</keyword>
<evidence type="ECO:0000313" key="12">
    <source>
        <dbReference type="Proteomes" id="UP001300012"/>
    </source>
</evidence>
<dbReference type="Gene3D" id="3.30.565.10">
    <property type="entry name" value="Histidine kinase-like ATPase, C-terminal domain"/>
    <property type="match status" value="1"/>
</dbReference>
<dbReference type="PANTHER" id="PTHR43065">
    <property type="entry name" value="SENSOR HISTIDINE KINASE"/>
    <property type="match status" value="1"/>
</dbReference>
<evidence type="ECO:0000256" key="4">
    <source>
        <dbReference type="ARBA" id="ARBA00022679"/>
    </source>
</evidence>
<dbReference type="EMBL" id="JANQBD010000018">
    <property type="protein sequence ID" value="MCR8634118.1"/>
    <property type="molecule type" value="Genomic_DNA"/>
</dbReference>
<feature type="transmembrane region" description="Helical" evidence="9">
    <location>
        <begin position="171"/>
        <end position="190"/>
    </location>
</feature>
<dbReference type="InterPro" id="IPR036097">
    <property type="entry name" value="HisK_dim/P_sf"/>
</dbReference>
<dbReference type="SMART" id="SM00387">
    <property type="entry name" value="HATPase_c"/>
    <property type="match status" value="1"/>
</dbReference>
<keyword evidence="9" id="KW-0472">Membrane</keyword>
<keyword evidence="9" id="KW-1133">Transmembrane helix</keyword>
<keyword evidence="6" id="KW-0418">Kinase</keyword>
<organism evidence="11 12">
    <name type="scientific">Paenibacillus radicis</name>
    <name type="common">ex Xue et al. 2023</name>
    <dbReference type="NCBI Taxonomy" id="2972489"/>
    <lineage>
        <taxon>Bacteria</taxon>
        <taxon>Bacillati</taxon>
        <taxon>Bacillota</taxon>
        <taxon>Bacilli</taxon>
        <taxon>Bacillales</taxon>
        <taxon>Paenibacillaceae</taxon>
        <taxon>Paenibacillus</taxon>
    </lineage>
</organism>
<keyword evidence="12" id="KW-1185">Reference proteome</keyword>
<sequence>MNIIHELLLNMLIIIAPVMMYHLFWVDRIDKYQKIVNRGIITFLCTCAAVLSLIISLELLPGYFYDLRAIPLAICLLYAGLRSALIVSAAIIAFRLYIGGSAYAYVLAIIIIVLTLALLSYCKPFVISQDRTRNIAYAALAGFVIGLLASVAAVATLLWEGFAINRGTAAYLGLYCIIHSITLGLAVYIIEQFKINLNLRKQLQYTDKMNTLSELAASFAHEIRNPMTVARGFMQFLKQPGTSEEKRQIYTQMVLDEIDKAQSIISNYLVFAKPHLESIELVDAKLLIQQALDSVKSYAVRYQVDMETQLDDKLFISTNKDKFVQCITQLCKNGIEAMPAGGKLKVIGCLQANQVSINIIDHGIGMTNEEIRRLGTPFYSTRDKGTGLGMMITYKAIQTMQGKIDVTSEVGKGTCFSLLIPSLSPSSFH</sequence>
<dbReference type="InterPro" id="IPR003661">
    <property type="entry name" value="HisK_dim/P_dom"/>
</dbReference>
<dbReference type="InterPro" id="IPR004358">
    <property type="entry name" value="Sig_transdc_His_kin-like_C"/>
</dbReference>
<feature type="transmembrane region" description="Helical" evidence="9">
    <location>
        <begin position="7"/>
        <end position="26"/>
    </location>
</feature>
<evidence type="ECO:0000256" key="1">
    <source>
        <dbReference type="ARBA" id="ARBA00000085"/>
    </source>
</evidence>
<feature type="domain" description="Histidine kinase" evidence="10">
    <location>
        <begin position="218"/>
        <end position="424"/>
    </location>
</feature>
<evidence type="ECO:0000256" key="9">
    <source>
        <dbReference type="SAM" id="Phobius"/>
    </source>
</evidence>
<dbReference type="SMART" id="SM00388">
    <property type="entry name" value="HisKA"/>
    <property type="match status" value="1"/>
</dbReference>
<evidence type="ECO:0000256" key="2">
    <source>
        <dbReference type="ARBA" id="ARBA00012438"/>
    </source>
</evidence>
<evidence type="ECO:0000256" key="7">
    <source>
        <dbReference type="ARBA" id="ARBA00022840"/>
    </source>
</evidence>
<dbReference type="Pfam" id="PF00512">
    <property type="entry name" value="HisKA"/>
    <property type="match status" value="1"/>
</dbReference>
<proteinExistence type="predicted"/>
<name>A0ABT1YLR0_9BACL</name>
<evidence type="ECO:0000313" key="11">
    <source>
        <dbReference type="EMBL" id="MCR8634118.1"/>
    </source>
</evidence>
<dbReference type="SUPFAM" id="SSF55874">
    <property type="entry name" value="ATPase domain of HSP90 chaperone/DNA topoisomerase II/histidine kinase"/>
    <property type="match status" value="1"/>
</dbReference>
<keyword evidence="7 11" id="KW-0067">ATP-binding</keyword>
<dbReference type="RefSeq" id="WP_258215682.1">
    <property type="nucleotide sequence ID" value="NZ_JANQBD010000018.1"/>
</dbReference>
<feature type="transmembrane region" description="Helical" evidence="9">
    <location>
        <begin position="38"/>
        <end position="60"/>
    </location>
</feature>
<evidence type="ECO:0000256" key="5">
    <source>
        <dbReference type="ARBA" id="ARBA00022741"/>
    </source>
</evidence>
<keyword evidence="9" id="KW-0812">Transmembrane</keyword>
<gene>
    <name evidence="11" type="ORF">NV381_23285</name>
</gene>
<dbReference type="PRINTS" id="PR00344">
    <property type="entry name" value="BCTRLSENSOR"/>
</dbReference>
<evidence type="ECO:0000256" key="8">
    <source>
        <dbReference type="ARBA" id="ARBA00023012"/>
    </source>
</evidence>
<dbReference type="InterPro" id="IPR003594">
    <property type="entry name" value="HATPase_dom"/>
</dbReference>
<dbReference type="EC" id="2.7.13.3" evidence="2"/>
<dbReference type="Pfam" id="PF02518">
    <property type="entry name" value="HATPase_c"/>
    <property type="match status" value="1"/>
</dbReference>
<feature type="transmembrane region" description="Helical" evidence="9">
    <location>
        <begin position="134"/>
        <end position="159"/>
    </location>
</feature>